<dbReference type="Pfam" id="PF13577">
    <property type="entry name" value="SnoaL_4"/>
    <property type="match status" value="1"/>
</dbReference>
<organism evidence="2 3">
    <name type="scientific">Oceanidesulfovibrio marinus</name>
    <dbReference type="NCBI Taxonomy" id="370038"/>
    <lineage>
        <taxon>Bacteria</taxon>
        <taxon>Pseudomonadati</taxon>
        <taxon>Thermodesulfobacteriota</taxon>
        <taxon>Desulfovibrionia</taxon>
        <taxon>Desulfovibrionales</taxon>
        <taxon>Desulfovibrionaceae</taxon>
        <taxon>Oceanidesulfovibrio</taxon>
    </lineage>
</organism>
<dbReference type="OrthoDB" id="9831374at2"/>
<dbReference type="InterPro" id="IPR037401">
    <property type="entry name" value="SnoaL-like"/>
</dbReference>
<dbReference type="AlphaFoldDB" id="A0A6P1ZDF3"/>
<name>A0A6P1ZDF3_9BACT</name>
<feature type="domain" description="SnoaL-like" evidence="1">
    <location>
        <begin position="24"/>
        <end position="139"/>
    </location>
</feature>
<evidence type="ECO:0000313" key="2">
    <source>
        <dbReference type="EMBL" id="TVM31379.1"/>
    </source>
</evidence>
<gene>
    <name evidence="2" type="ORF">DQK91_18455</name>
</gene>
<dbReference type="Proteomes" id="UP000434052">
    <property type="component" value="Unassembled WGS sequence"/>
</dbReference>
<dbReference type="InterPro" id="IPR032710">
    <property type="entry name" value="NTF2-like_dom_sf"/>
</dbReference>
<dbReference type="EMBL" id="QMIF01000016">
    <property type="protein sequence ID" value="TVM31379.1"/>
    <property type="molecule type" value="Genomic_DNA"/>
</dbReference>
<proteinExistence type="predicted"/>
<evidence type="ECO:0000259" key="1">
    <source>
        <dbReference type="Pfam" id="PF13577"/>
    </source>
</evidence>
<dbReference type="SUPFAM" id="SSF54427">
    <property type="entry name" value="NTF2-like"/>
    <property type="match status" value="1"/>
</dbReference>
<comment type="caution">
    <text evidence="2">The sequence shown here is derived from an EMBL/GenBank/DDBJ whole genome shotgun (WGS) entry which is preliminary data.</text>
</comment>
<dbReference type="Gene3D" id="3.10.450.50">
    <property type="match status" value="1"/>
</dbReference>
<protein>
    <recommendedName>
        <fullName evidence="1">SnoaL-like domain-containing protein</fullName>
    </recommendedName>
</protein>
<dbReference type="RefSeq" id="WP_144306880.1">
    <property type="nucleotide sequence ID" value="NZ_QMIF01000016.1"/>
</dbReference>
<accession>A0A6P1ZDF3</accession>
<sequence length="154" mass="17483">MKRLADIAENSSSWSRFHEMGPDDRIELHELVSRIAMAEDAGDAEALEELIAAECEYTREGEVMGPYIAWAIRTAEQLVRIRRQHANAYFDVTGWCRAEGASYLTLVRTDGESSPRIAASILVRDTFEKRGGRWLLTAREHTAIALEEWFVLPD</sequence>
<evidence type="ECO:0000313" key="3">
    <source>
        <dbReference type="Proteomes" id="UP000434052"/>
    </source>
</evidence>
<reference evidence="2 3" key="1">
    <citation type="submission" date="2018-06" db="EMBL/GenBank/DDBJ databases">
        <title>Complete genome of Desulfovibrio marinus P48SEP.</title>
        <authorList>
            <person name="Crispim J.S."/>
            <person name="Vidigal P.M.P."/>
            <person name="Silva L.C.F."/>
            <person name="Araujo L.C."/>
            <person name="Laguardia C.N."/>
            <person name="Dias R.S."/>
            <person name="Sousa M.P."/>
            <person name="Paula S.O."/>
            <person name="Silva C."/>
        </authorList>
    </citation>
    <scope>NUCLEOTIDE SEQUENCE [LARGE SCALE GENOMIC DNA]</scope>
    <source>
        <strain evidence="2 3">P48SEP</strain>
    </source>
</reference>